<gene>
    <name evidence="2" type="ORF">A4X13_0g9096</name>
</gene>
<feature type="compositionally biased region" description="Acidic residues" evidence="1">
    <location>
        <begin position="55"/>
        <end position="64"/>
    </location>
</feature>
<evidence type="ECO:0000313" key="2">
    <source>
        <dbReference type="EMBL" id="KAE8236597.1"/>
    </source>
</evidence>
<name>A0A177SYX8_9BASI</name>
<feature type="compositionally biased region" description="Polar residues" evidence="1">
    <location>
        <begin position="13"/>
        <end position="24"/>
    </location>
</feature>
<organism evidence="2 3">
    <name type="scientific">Tilletia indica</name>
    <dbReference type="NCBI Taxonomy" id="43049"/>
    <lineage>
        <taxon>Eukaryota</taxon>
        <taxon>Fungi</taxon>
        <taxon>Dikarya</taxon>
        <taxon>Basidiomycota</taxon>
        <taxon>Ustilaginomycotina</taxon>
        <taxon>Exobasidiomycetes</taxon>
        <taxon>Tilletiales</taxon>
        <taxon>Tilletiaceae</taxon>
        <taxon>Tilletia</taxon>
    </lineage>
</organism>
<proteinExistence type="predicted"/>
<dbReference type="AlphaFoldDB" id="A0A177SYX8"/>
<reference evidence="2" key="2">
    <citation type="journal article" date="2019" name="IMA Fungus">
        <title>Genome sequencing and comparison of five Tilletia species to identify candidate genes for the detection of regulated species infecting wheat.</title>
        <authorList>
            <person name="Nguyen H.D.T."/>
            <person name="Sultana T."/>
            <person name="Kesanakurti P."/>
            <person name="Hambleton S."/>
        </authorList>
    </citation>
    <scope>NUCLEOTIDE SEQUENCE</scope>
    <source>
        <strain evidence="2">DAOMC 236416</strain>
    </source>
</reference>
<reference evidence="2" key="1">
    <citation type="submission" date="2016-04" db="EMBL/GenBank/DDBJ databases">
        <authorList>
            <person name="Nguyen H.D."/>
            <person name="Samba Siva P."/>
            <person name="Cullis J."/>
            <person name="Levesque C.A."/>
            <person name="Hambleton S."/>
        </authorList>
    </citation>
    <scope>NUCLEOTIDE SEQUENCE</scope>
    <source>
        <strain evidence="2">DAOMC 236416</strain>
    </source>
</reference>
<evidence type="ECO:0000313" key="3">
    <source>
        <dbReference type="Proteomes" id="UP000077521"/>
    </source>
</evidence>
<sequence length="98" mass="10173">MVPVVLSYDRANRASQTTGTNVGSNGPGGAQVGSNGNTSNKGKGKHPREEGIESVGDDNNDDIEEMDVAANTSATDKEAGPSTPTARKFRKTIVKQAI</sequence>
<dbReference type="EMBL" id="LWDF02002146">
    <property type="protein sequence ID" value="KAE8236597.1"/>
    <property type="molecule type" value="Genomic_DNA"/>
</dbReference>
<accession>A0A177SYX8</accession>
<protein>
    <submittedName>
        <fullName evidence="2">Uncharacterized protein</fullName>
    </submittedName>
</protein>
<evidence type="ECO:0000256" key="1">
    <source>
        <dbReference type="SAM" id="MobiDB-lite"/>
    </source>
</evidence>
<dbReference type="Proteomes" id="UP000077521">
    <property type="component" value="Unassembled WGS sequence"/>
</dbReference>
<comment type="caution">
    <text evidence="2">The sequence shown here is derived from an EMBL/GenBank/DDBJ whole genome shotgun (WGS) entry which is preliminary data.</text>
</comment>
<feature type="region of interest" description="Disordered" evidence="1">
    <location>
        <begin position="1"/>
        <end position="64"/>
    </location>
</feature>
<keyword evidence="3" id="KW-1185">Reference proteome</keyword>